<dbReference type="GO" id="GO:0006727">
    <property type="term" value="P:ommochrome biosynthetic process"/>
    <property type="evidence" value="ECO:0007669"/>
    <property type="project" value="UniProtKB-UniRule"/>
</dbReference>
<comment type="pathway">
    <text evidence="1">Pigment biosynthesis; ommochrome biosynthesis.</text>
</comment>
<comment type="cofactor">
    <cofactor evidence="1">
        <name>heme</name>
        <dbReference type="ChEBI" id="CHEBI:30413"/>
    </cofactor>
    <text evidence="1">Binds 1 heme group per subunit.</text>
</comment>
<comment type="function">
    <text evidence="1">Heme-dependent dioxygenase that catalyzes the oxidative cleavage of the L-tryptophan (L-Trp) pyrrole ring and converts L-tryptophan to N-formyl-L-kynurenine. Catalyzes the oxidative cleavage of the indole moiety.</text>
</comment>
<keyword evidence="1" id="KW-0349">Heme</keyword>
<dbReference type="SUPFAM" id="SSF140959">
    <property type="entry name" value="Indolic compounds 2,3-dioxygenase-like"/>
    <property type="match status" value="1"/>
</dbReference>
<name>A0ABD0XSW4_9HEMI</name>
<keyword evidence="1" id="KW-0823">Tryptophan catabolism</keyword>
<dbReference type="EMBL" id="JBFDAA010000023">
    <property type="protein sequence ID" value="KAL1110228.1"/>
    <property type="molecule type" value="Genomic_DNA"/>
</dbReference>
<dbReference type="HAMAP" id="MF_01972">
    <property type="entry name" value="T23O"/>
    <property type="match status" value="1"/>
</dbReference>
<comment type="caution">
    <text evidence="2">The sequence shown here is derived from an EMBL/GenBank/DDBJ whole genome shotgun (WGS) entry which is preliminary data.</text>
</comment>
<evidence type="ECO:0000313" key="2">
    <source>
        <dbReference type="EMBL" id="KAL1110228.1"/>
    </source>
</evidence>
<accession>A0ABD0XSW4</accession>
<dbReference type="EC" id="1.13.11.11" evidence="1"/>
<evidence type="ECO:0000313" key="3">
    <source>
        <dbReference type="Proteomes" id="UP001558652"/>
    </source>
</evidence>
<sequence>MLYGEYLQLEKILNAQRMLSQVHNLPVHDEHLFIVTHQAYELWFKQIIFELDSVRALFSSSEGLDESQTLDILKRLSRIVLILKLLVDQVMILETMTPLDFMEFRGYLCPASGFQSAQFRLIENILGMKQENRVRFNQHYSCVFGRDEEALAAIEKSEREPSLANLVERWLERTPGLEEDGFDFWGKYKCNVGALLQEQRDAAMKKDTESERAFNLADCEKKKAMFDTVLDEDIHNSLVQRGERRFTHKALQGAIMITFYRDEPRFNQPHQLLTLLMDIDSLITKWRYNHVLMVQRMIGSQHLGTGGSSGYQYLRSTLSDRYKVFLDLFNLSTFLLPRTYIPPLTSSMKSRLNTHWGSSNEALYC</sequence>
<dbReference type="Proteomes" id="UP001558652">
    <property type="component" value="Unassembled WGS sequence"/>
</dbReference>
<keyword evidence="3" id="KW-1185">Reference proteome</keyword>
<reference evidence="2 3" key="1">
    <citation type="submission" date="2024-07" db="EMBL/GenBank/DDBJ databases">
        <title>Chromosome-level genome assembly of the water stick insect Ranatra chinensis (Heteroptera: Nepidae).</title>
        <authorList>
            <person name="Liu X."/>
        </authorList>
    </citation>
    <scope>NUCLEOTIDE SEQUENCE [LARGE SCALE GENOMIC DNA]</scope>
    <source>
        <strain evidence="2">Cailab_2021Rc</strain>
        <tissue evidence="2">Muscle</tissue>
    </source>
</reference>
<dbReference type="PANTHER" id="PTHR10138:SF0">
    <property type="entry name" value="TRYPTOPHAN 2,3-DIOXYGENASE"/>
    <property type="match status" value="1"/>
</dbReference>
<keyword evidence="1" id="KW-0408">Iron</keyword>
<dbReference type="GO" id="GO:0019441">
    <property type="term" value="P:L-tryptophan catabolic process to kynurenine"/>
    <property type="evidence" value="ECO:0007669"/>
    <property type="project" value="UniProtKB-UniRule"/>
</dbReference>
<comment type="pathway">
    <text evidence="1">Amino-acid degradation; L-tryptophan degradation via kynurenine pathway; L-kynurenine from L-tryptophan: step 1/2.</text>
</comment>
<evidence type="ECO:0000256" key="1">
    <source>
        <dbReference type="HAMAP-Rule" id="MF_03020"/>
    </source>
</evidence>
<dbReference type="Gene3D" id="1.10.287.3810">
    <property type="match status" value="1"/>
</dbReference>
<dbReference type="PANTHER" id="PTHR10138">
    <property type="entry name" value="TRYPTOPHAN 2,3-DIOXYGENASE"/>
    <property type="match status" value="1"/>
</dbReference>
<dbReference type="GO" id="GO:0046872">
    <property type="term" value="F:metal ion binding"/>
    <property type="evidence" value="ECO:0007669"/>
    <property type="project" value="UniProtKB-KW"/>
</dbReference>
<dbReference type="AlphaFoldDB" id="A0ABD0XSW4"/>
<proteinExistence type="inferred from homology"/>
<dbReference type="Gene3D" id="1.20.58.480">
    <property type="match status" value="1"/>
</dbReference>
<comment type="caution">
    <text evidence="1">Lacks conserved residue(s) required for the propagation of feature annotation.</text>
</comment>
<dbReference type="GO" id="GO:0004833">
    <property type="term" value="F:L-tryptophan 2,3-dioxygenase activity"/>
    <property type="evidence" value="ECO:0007669"/>
    <property type="project" value="UniProtKB-UniRule"/>
</dbReference>
<comment type="similarity">
    <text evidence="1">Belongs to the tryptophan 2,3-dioxygenase family.</text>
</comment>
<organism evidence="2 3">
    <name type="scientific">Ranatra chinensis</name>
    <dbReference type="NCBI Taxonomy" id="642074"/>
    <lineage>
        <taxon>Eukaryota</taxon>
        <taxon>Metazoa</taxon>
        <taxon>Ecdysozoa</taxon>
        <taxon>Arthropoda</taxon>
        <taxon>Hexapoda</taxon>
        <taxon>Insecta</taxon>
        <taxon>Pterygota</taxon>
        <taxon>Neoptera</taxon>
        <taxon>Paraneoptera</taxon>
        <taxon>Hemiptera</taxon>
        <taxon>Heteroptera</taxon>
        <taxon>Panheteroptera</taxon>
        <taxon>Nepomorpha</taxon>
        <taxon>Nepidae</taxon>
        <taxon>Ranatrinae</taxon>
        <taxon>Ranatra</taxon>
    </lineage>
</organism>
<protein>
    <recommendedName>
        <fullName evidence="1">Tryptophan 2,3-dioxygenase</fullName>
        <shortName evidence="1">TDO</shortName>
        <ecNumber evidence="1">1.13.11.11</ecNumber>
    </recommendedName>
    <alternativeName>
        <fullName evidence="1">Tryptamin 2,3-dioxygenase</fullName>
    </alternativeName>
    <alternativeName>
        <fullName evidence="1">Tryptophan oxygenase</fullName>
        <shortName evidence="1">TO</shortName>
        <shortName evidence="1">TRPO</shortName>
    </alternativeName>
    <alternativeName>
        <fullName evidence="1">Tryptophan pyrrolase</fullName>
    </alternativeName>
    <alternativeName>
        <fullName evidence="1">Tryptophanase</fullName>
    </alternativeName>
</protein>
<keyword evidence="1" id="KW-0223">Dioxygenase</keyword>
<comment type="catalytic activity">
    <reaction evidence="1">
        <text>L-tryptophan + O2 = N-formyl-L-kynurenine</text>
        <dbReference type="Rhea" id="RHEA:24536"/>
        <dbReference type="ChEBI" id="CHEBI:15379"/>
        <dbReference type="ChEBI" id="CHEBI:57912"/>
        <dbReference type="ChEBI" id="CHEBI:58629"/>
        <dbReference type="EC" id="1.13.11.11"/>
    </reaction>
</comment>
<dbReference type="Pfam" id="PF03301">
    <property type="entry name" value="Trp_dioxygenase"/>
    <property type="match status" value="1"/>
</dbReference>
<dbReference type="InterPro" id="IPR004981">
    <property type="entry name" value="Trp_2_3_dOase"/>
</dbReference>
<gene>
    <name evidence="2" type="ORF">AAG570_008305</name>
</gene>
<dbReference type="InterPro" id="IPR037217">
    <property type="entry name" value="Trp/Indoleamine_2_3_dOase-like"/>
</dbReference>
<keyword evidence="1" id="KW-0479">Metal-binding</keyword>
<dbReference type="GO" id="GO:0020037">
    <property type="term" value="F:heme binding"/>
    <property type="evidence" value="ECO:0007669"/>
    <property type="project" value="UniProtKB-UniRule"/>
</dbReference>
<keyword evidence="1" id="KW-0560">Oxidoreductase</keyword>
<comment type="subunit">
    <text evidence="1">Homotetramer. Dimer of dimers.</text>
</comment>